<dbReference type="GO" id="GO:0003700">
    <property type="term" value="F:DNA-binding transcription factor activity"/>
    <property type="evidence" value="ECO:0007669"/>
    <property type="project" value="TreeGrafter"/>
</dbReference>
<gene>
    <name evidence="6" type="ORF">KTH89_06875</name>
</gene>
<evidence type="ECO:0000256" key="1">
    <source>
        <dbReference type="ARBA" id="ARBA00023015"/>
    </source>
</evidence>
<dbReference type="GO" id="GO:0000976">
    <property type="term" value="F:transcription cis-regulatory region binding"/>
    <property type="evidence" value="ECO:0007669"/>
    <property type="project" value="TreeGrafter"/>
</dbReference>
<dbReference type="InterPro" id="IPR028082">
    <property type="entry name" value="Peripla_BP_I"/>
</dbReference>
<dbReference type="SUPFAM" id="SSF53850">
    <property type="entry name" value="Periplasmic binding protein-like II"/>
    <property type="match status" value="1"/>
</dbReference>
<dbReference type="RefSeq" id="WP_238721163.1">
    <property type="nucleotide sequence ID" value="NZ_JAHQCW010000008.1"/>
</dbReference>
<dbReference type="InterPro" id="IPR006059">
    <property type="entry name" value="SBP"/>
</dbReference>
<dbReference type="PANTHER" id="PTHR30146:SF109">
    <property type="entry name" value="HTH-TYPE TRANSCRIPTIONAL REGULATOR GALS"/>
    <property type="match status" value="1"/>
</dbReference>
<sequence>MITIKDVAKQAGVSIASVSNYINNKKNISAKTARTIQQAIDDLNYVVQNSGRELKMKRNQDIGIVFPTISEPYLERLLSSIKGYLSQYDQTFVLELTDSDPRMETKAILNLIGRNVAGMILYTCQPQNREIFDKLEKSGIPYVLIDRRPENFDCNFVTVDNKELFQRITGELLAKNYTRIALVCGPDSYRENIMARTGYENAFKIAGKETEAENIIFTTAIRECGFRAGIQLLERGERIPQVILTTSYRLAEGLKYALKIYHLDEEEQVQIISTGDSMDDVFHHDNAIVKTSRGAYQIGEEAGKLLLRNIRSPIVFEKQQVVFQDDYNIAQLEPAMEIKTQRPTQAAEEICVLLLDDETSVSGLSRLLIDFYAKENIKVKIKQVLPKDSFEYICNYCESGSSQIDVILFDVPWLAYYADKGYLLCLDELMEAYPLNISNYLPNAAGHYSMYNGRHYALPYMACTQLLFYRKDIFSNEEIADDLERKYMIPLKVPKNWFQFNALAKYFTRKYNPDSPVEFGHSMAISNPDLFLCDLMPRIWDYGGSLFNRQQALQLNTLQNRKAVRSLLESVQYTSGGLLSKKPADAAVDFINGNTAMFYTFYNYATGLVDRLQSKVVDDFGYTRIPGSSVLSGWSLGISKNSQKPEAAFKFIRWASGSDIAIPHTILGGQSPNISVYRNYDMVSLYPWLPRAMTEFENSLERLPQTTAKGNVINEDEFVHIFYEEMMPLIREAMDGHTANLEQLEDVFAVLQGKLRKIL</sequence>
<evidence type="ECO:0000313" key="7">
    <source>
        <dbReference type="Proteomes" id="UP000712157"/>
    </source>
</evidence>
<dbReference type="CDD" id="cd01392">
    <property type="entry name" value="HTH_LacI"/>
    <property type="match status" value="1"/>
</dbReference>
<dbReference type="Proteomes" id="UP000712157">
    <property type="component" value="Unassembled WGS sequence"/>
</dbReference>
<organism evidence="6 7">
    <name type="scientific">Diplocloster agilis</name>
    <dbReference type="NCBI Taxonomy" id="2850323"/>
    <lineage>
        <taxon>Bacteria</taxon>
        <taxon>Bacillati</taxon>
        <taxon>Bacillota</taxon>
        <taxon>Clostridia</taxon>
        <taxon>Lachnospirales</taxon>
        <taxon>Lachnospiraceae</taxon>
        <taxon>Diplocloster</taxon>
    </lineage>
</organism>
<dbReference type="Pfam" id="PF01547">
    <property type="entry name" value="SBP_bac_1"/>
    <property type="match status" value="1"/>
</dbReference>
<reference evidence="6" key="1">
    <citation type="submission" date="2021-06" db="EMBL/GenBank/DDBJ databases">
        <title>Description of novel taxa of the family Lachnospiraceae.</title>
        <authorList>
            <person name="Chaplin A.V."/>
            <person name="Sokolova S.R."/>
            <person name="Pikina A.P."/>
            <person name="Korzhanova M."/>
            <person name="Belova V."/>
            <person name="Korostin D."/>
            <person name="Efimov B.A."/>
        </authorList>
    </citation>
    <scope>NUCLEOTIDE SEQUENCE</scope>
    <source>
        <strain evidence="6">ASD5720</strain>
    </source>
</reference>
<evidence type="ECO:0000313" key="6">
    <source>
        <dbReference type="EMBL" id="MBU9736256.1"/>
    </source>
</evidence>
<proteinExistence type="predicted"/>
<keyword evidence="2" id="KW-0238">DNA-binding</keyword>
<evidence type="ECO:0000256" key="3">
    <source>
        <dbReference type="ARBA" id="ARBA00023163"/>
    </source>
</evidence>
<dbReference type="AlphaFoldDB" id="A0A949JY22"/>
<dbReference type="InterPro" id="IPR001761">
    <property type="entry name" value="Peripla_BP/Lac1_sug-bd_dom"/>
</dbReference>
<feature type="domain" description="HTH cro/C1-type" evidence="5">
    <location>
        <begin position="2"/>
        <end position="46"/>
    </location>
</feature>
<dbReference type="Gene3D" id="3.40.50.2300">
    <property type="match status" value="2"/>
</dbReference>
<dbReference type="PROSITE" id="PS50932">
    <property type="entry name" value="HTH_LACI_2"/>
    <property type="match status" value="1"/>
</dbReference>
<dbReference type="Gene3D" id="3.40.190.10">
    <property type="entry name" value="Periplasmic binding protein-like II"/>
    <property type="match status" value="2"/>
</dbReference>
<dbReference type="CDD" id="cd06267">
    <property type="entry name" value="PBP1_LacI_sugar_binding-like"/>
    <property type="match status" value="1"/>
</dbReference>
<dbReference type="PROSITE" id="PS50943">
    <property type="entry name" value="HTH_CROC1"/>
    <property type="match status" value="1"/>
</dbReference>
<evidence type="ECO:0000256" key="2">
    <source>
        <dbReference type="ARBA" id="ARBA00023125"/>
    </source>
</evidence>
<name>A0A949JY22_9FIRM</name>
<dbReference type="SUPFAM" id="SSF47413">
    <property type="entry name" value="lambda repressor-like DNA-binding domains"/>
    <property type="match status" value="1"/>
</dbReference>
<protein>
    <submittedName>
        <fullName evidence="6">Extracellular solute-binding protein</fullName>
    </submittedName>
</protein>
<dbReference type="InterPro" id="IPR010982">
    <property type="entry name" value="Lambda_DNA-bd_dom_sf"/>
</dbReference>
<dbReference type="PROSITE" id="PS00356">
    <property type="entry name" value="HTH_LACI_1"/>
    <property type="match status" value="1"/>
</dbReference>
<dbReference type="Gene3D" id="1.10.260.40">
    <property type="entry name" value="lambda repressor-like DNA-binding domains"/>
    <property type="match status" value="1"/>
</dbReference>
<dbReference type="Pfam" id="PF00532">
    <property type="entry name" value="Peripla_BP_1"/>
    <property type="match status" value="1"/>
</dbReference>
<dbReference type="PANTHER" id="PTHR30146">
    <property type="entry name" value="LACI-RELATED TRANSCRIPTIONAL REPRESSOR"/>
    <property type="match status" value="1"/>
</dbReference>
<dbReference type="EMBL" id="JAHQCW010000008">
    <property type="protein sequence ID" value="MBU9736256.1"/>
    <property type="molecule type" value="Genomic_DNA"/>
</dbReference>
<dbReference type="InterPro" id="IPR000843">
    <property type="entry name" value="HTH_LacI"/>
</dbReference>
<accession>A0A949JY22</accession>
<comment type="caution">
    <text evidence="6">The sequence shown here is derived from an EMBL/GenBank/DDBJ whole genome shotgun (WGS) entry which is preliminary data.</text>
</comment>
<dbReference type="InterPro" id="IPR001387">
    <property type="entry name" value="Cro/C1-type_HTH"/>
</dbReference>
<evidence type="ECO:0000259" key="4">
    <source>
        <dbReference type="PROSITE" id="PS50932"/>
    </source>
</evidence>
<dbReference type="Pfam" id="PF00356">
    <property type="entry name" value="LacI"/>
    <property type="match status" value="1"/>
</dbReference>
<feature type="domain" description="HTH lacI-type" evidence="4">
    <location>
        <begin position="2"/>
        <end position="56"/>
    </location>
</feature>
<keyword evidence="1" id="KW-0805">Transcription regulation</keyword>
<keyword evidence="7" id="KW-1185">Reference proteome</keyword>
<keyword evidence="3" id="KW-0804">Transcription</keyword>
<dbReference type="SMART" id="SM00354">
    <property type="entry name" value="HTH_LACI"/>
    <property type="match status" value="1"/>
</dbReference>
<dbReference type="SUPFAM" id="SSF53822">
    <property type="entry name" value="Periplasmic binding protein-like I"/>
    <property type="match status" value="1"/>
</dbReference>
<evidence type="ECO:0000259" key="5">
    <source>
        <dbReference type="PROSITE" id="PS50943"/>
    </source>
</evidence>